<protein>
    <submittedName>
        <fullName evidence="1">Uncharacterized protein</fullName>
    </submittedName>
</protein>
<dbReference type="AlphaFoldDB" id="A0A0M8QKB2"/>
<name>A0A0M8QKB2_9ACTN</name>
<comment type="caution">
    <text evidence="1">The sequence shown here is derived from an EMBL/GenBank/DDBJ whole genome shotgun (WGS) entry which is preliminary data.</text>
</comment>
<dbReference type="Proteomes" id="UP000037773">
    <property type="component" value="Unassembled WGS sequence"/>
</dbReference>
<accession>A0A0M8QKB2</accession>
<dbReference type="PATRIC" id="fig|36816.3.peg.4509"/>
<sequence>MDDDGAPRTRRRQGVGDLADLIRRQEYPVNVDYNGWALQDFDDTQVPVLFPEGFESGTFLTAHPGRLDFYSAGHTHTASLTVEIWDGEPAVPTGEWDEAALASIVCSSGKLRARGMAAGPMLEAIELSDGPGVWTVRVVCAGREAAAAQTQHGVVHGVERYIAQFWPNA</sequence>
<evidence type="ECO:0000313" key="1">
    <source>
        <dbReference type="EMBL" id="KOT37299.1"/>
    </source>
</evidence>
<gene>
    <name evidence="1" type="ORF">ADK41_20825</name>
</gene>
<evidence type="ECO:0000313" key="2">
    <source>
        <dbReference type="Proteomes" id="UP000037773"/>
    </source>
</evidence>
<keyword evidence="2" id="KW-1185">Reference proteome</keyword>
<organism evidence="1 2">
    <name type="scientific">Streptomyces caelestis</name>
    <dbReference type="NCBI Taxonomy" id="36816"/>
    <lineage>
        <taxon>Bacteria</taxon>
        <taxon>Bacillati</taxon>
        <taxon>Actinomycetota</taxon>
        <taxon>Actinomycetes</taxon>
        <taxon>Kitasatosporales</taxon>
        <taxon>Streptomycetaceae</taxon>
        <taxon>Streptomyces</taxon>
    </lineage>
</organism>
<proteinExistence type="predicted"/>
<dbReference type="EMBL" id="LGCN01000199">
    <property type="protein sequence ID" value="KOT37299.1"/>
    <property type="molecule type" value="Genomic_DNA"/>
</dbReference>
<reference evidence="1 2" key="1">
    <citation type="submission" date="2015-07" db="EMBL/GenBank/DDBJ databases">
        <authorList>
            <person name="Noorani M."/>
        </authorList>
    </citation>
    <scope>NUCLEOTIDE SEQUENCE [LARGE SCALE GENOMIC DNA]</scope>
    <source>
        <strain evidence="1 2">NRRL B-24567</strain>
    </source>
</reference>